<evidence type="ECO:0000313" key="3">
    <source>
        <dbReference type="EMBL" id="AZS41163.1"/>
    </source>
</evidence>
<sequence>MRTRIGLAAIFALVALTGCTATGPNDSPAPVESATNDSAATAAPTSSPTSAPAAEAEFTDSLLVDLCVEKTTQDHGGSPEFKKDQATVEAIEADPPWLVIVPATSAVGDAISYCTIGGTPAAPVYELHGAADPSMEAEIRSWATS</sequence>
<reference evidence="3 4" key="1">
    <citation type="submission" date="2018-08" db="EMBL/GenBank/DDBJ databases">
        <title>Microbacterium oxydans strain HG3.</title>
        <authorList>
            <person name="ORTET P."/>
        </authorList>
    </citation>
    <scope>NUCLEOTIDE SEQUENCE [LARGE SCALE GENOMIC DNA]</scope>
    <source>
        <strain evidence="3 4">HG3</strain>
    </source>
</reference>
<evidence type="ECO:0008006" key="5">
    <source>
        <dbReference type="Google" id="ProtNLM"/>
    </source>
</evidence>
<evidence type="ECO:0000256" key="2">
    <source>
        <dbReference type="SAM" id="SignalP"/>
    </source>
</evidence>
<dbReference type="RefSeq" id="WP_127012403.1">
    <property type="nucleotide sequence ID" value="NZ_CP031422.1"/>
</dbReference>
<dbReference type="KEGG" id="moy:CVS54_02510"/>
<evidence type="ECO:0000256" key="1">
    <source>
        <dbReference type="SAM" id="MobiDB-lite"/>
    </source>
</evidence>
<dbReference type="EMBL" id="CP031422">
    <property type="protein sequence ID" value="AZS41163.1"/>
    <property type="molecule type" value="Genomic_DNA"/>
</dbReference>
<protein>
    <recommendedName>
        <fullName evidence="5">Lipoprotein</fullName>
    </recommendedName>
</protein>
<gene>
    <name evidence="3" type="ORF">CVS54_02510</name>
</gene>
<feature type="signal peptide" evidence="2">
    <location>
        <begin position="1"/>
        <end position="21"/>
    </location>
</feature>
<proteinExistence type="predicted"/>
<keyword evidence="2" id="KW-0732">Signal</keyword>
<feature type="compositionally biased region" description="Low complexity" evidence="1">
    <location>
        <begin position="32"/>
        <end position="55"/>
    </location>
</feature>
<organism evidence="3 4">
    <name type="scientific">Microbacterium oxydans</name>
    <dbReference type="NCBI Taxonomy" id="82380"/>
    <lineage>
        <taxon>Bacteria</taxon>
        <taxon>Bacillati</taxon>
        <taxon>Actinomycetota</taxon>
        <taxon>Actinomycetes</taxon>
        <taxon>Micrococcales</taxon>
        <taxon>Microbacteriaceae</taxon>
        <taxon>Microbacterium</taxon>
    </lineage>
</organism>
<dbReference type="AlphaFoldDB" id="A0A3Q9J512"/>
<feature type="chain" id="PRO_5039541440" description="Lipoprotein" evidence="2">
    <location>
        <begin position="22"/>
        <end position="145"/>
    </location>
</feature>
<evidence type="ECO:0000313" key="4">
    <source>
        <dbReference type="Proteomes" id="UP000274841"/>
    </source>
</evidence>
<name>A0A3Q9J512_9MICO</name>
<accession>A0A3Q9J512</accession>
<feature type="region of interest" description="Disordered" evidence="1">
    <location>
        <begin position="23"/>
        <end position="55"/>
    </location>
</feature>
<dbReference type="Proteomes" id="UP000274841">
    <property type="component" value="Chromosome"/>
</dbReference>
<dbReference type="PROSITE" id="PS51257">
    <property type="entry name" value="PROKAR_LIPOPROTEIN"/>
    <property type="match status" value="1"/>
</dbReference>